<dbReference type="GO" id="GO:0003690">
    <property type="term" value="F:double-stranded DNA binding"/>
    <property type="evidence" value="ECO:0007669"/>
    <property type="project" value="InterPro"/>
</dbReference>
<comment type="similarity">
    <text evidence="2 5">Belongs to the MND1 family.</text>
</comment>
<evidence type="ECO:0000256" key="4">
    <source>
        <dbReference type="ARBA" id="ARBA00023242"/>
    </source>
</evidence>
<name>A0A1E3P9I7_WICAA</name>
<comment type="function">
    <text evidence="5">Required for proper homologous chromosome pairing and efficient cross-over and intragenic recombination during meiosis.</text>
</comment>
<evidence type="ECO:0000256" key="1">
    <source>
        <dbReference type="ARBA" id="ARBA00004123"/>
    </source>
</evidence>
<gene>
    <name evidence="8" type="ORF">WICANDRAFT_38060</name>
</gene>
<organism evidence="8 9">
    <name type="scientific">Wickerhamomyces anomalus (strain ATCC 58044 / CBS 1984 / NCYC 433 / NRRL Y-366-8)</name>
    <name type="common">Yeast</name>
    <name type="synonym">Hansenula anomala</name>
    <dbReference type="NCBI Taxonomy" id="683960"/>
    <lineage>
        <taxon>Eukaryota</taxon>
        <taxon>Fungi</taxon>
        <taxon>Dikarya</taxon>
        <taxon>Ascomycota</taxon>
        <taxon>Saccharomycotina</taxon>
        <taxon>Saccharomycetes</taxon>
        <taxon>Phaffomycetales</taxon>
        <taxon>Wickerhamomycetaceae</taxon>
        <taxon>Wickerhamomyces</taxon>
    </lineage>
</organism>
<dbReference type="AlphaFoldDB" id="A0A1E3P9I7"/>
<evidence type="ECO:0000256" key="2">
    <source>
        <dbReference type="ARBA" id="ARBA00005981"/>
    </source>
</evidence>
<dbReference type="EMBL" id="KV454208">
    <property type="protein sequence ID" value="ODQ62075.1"/>
    <property type="molecule type" value="Genomic_DNA"/>
</dbReference>
<keyword evidence="4 5" id="KW-0539">Nucleus</keyword>
<dbReference type="PIRSF" id="PIRSF026991">
    <property type="entry name" value="Mnd1"/>
    <property type="match status" value="1"/>
</dbReference>
<evidence type="ECO:0000256" key="3">
    <source>
        <dbReference type="ARBA" id="ARBA00023054"/>
    </source>
</evidence>
<dbReference type="GeneID" id="30199776"/>
<evidence type="ECO:0000256" key="6">
    <source>
        <dbReference type="SAM" id="Coils"/>
    </source>
</evidence>
<dbReference type="OrthoDB" id="9978204at2759"/>
<dbReference type="STRING" id="683960.A0A1E3P9I7"/>
<proteinExistence type="inferred from homology"/>
<feature type="domain" description="Mnd1 HTH" evidence="7">
    <location>
        <begin position="2"/>
        <end position="51"/>
    </location>
</feature>
<feature type="coiled-coil region" evidence="6">
    <location>
        <begin position="88"/>
        <end position="115"/>
    </location>
</feature>
<protein>
    <recommendedName>
        <fullName evidence="5">Meiotic nuclear division protein 1</fullName>
    </recommendedName>
</protein>
<evidence type="ECO:0000313" key="8">
    <source>
        <dbReference type="EMBL" id="ODQ62075.1"/>
    </source>
</evidence>
<dbReference type="RefSeq" id="XP_019041282.1">
    <property type="nucleotide sequence ID" value="XM_019182530.1"/>
</dbReference>
<dbReference type="InterPro" id="IPR005647">
    <property type="entry name" value="Mnd1"/>
</dbReference>
<dbReference type="GO" id="GO:0005634">
    <property type="term" value="C:nucleus"/>
    <property type="evidence" value="ECO:0007669"/>
    <property type="project" value="UniProtKB-SubCell"/>
</dbReference>
<dbReference type="Pfam" id="PF03962">
    <property type="entry name" value="Mnd1"/>
    <property type="match status" value="1"/>
</dbReference>
<dbReference type="GO" id="GO:0007131">
    <property type="term" value="P:reciprocal meiotic recombination"/>
    <property type="evidence" value="ECO:0007669"/>
    <property type="project" value="InterPro"/>
</dbReference>
<reference evidence="8 9" key="1">
    <citation type="journal article" date="2016" name="Proc. Natl. Acad. Sci. U.S.A.">
        <title>Comparative genomics of biotechnologically important yeasts.</title>
        <authorList>
            <person name="Riley R."/>
            <person name="Haridas S."/>
            <person name="Wolfe K.H."/>
            <person name="Lopes M.R."/>
            <person name="Hittinger C.T."/>
            <person name="Goeker M."/>
            <person name="Salamov A.A."/>
            <person name="Wisecaver J.H."/>
            <person name="Long T.M."/>
            <person name="Calvey C.H."/>
            <person name="Aerts A.L."/>
            <person name="Barry K.W."/>
            <person name="Choi C."/>
            <person name="Clum A."/>
            <person name="Coughlan A.Y."/>
            <person name="Deshpande S."/>
            <person name="Douglass A.P."/>
            <person name="Hanson S.J."/>
            <person name="Klenk H.-P."/>
            <person name="LaButti K.M."/>
            <person name="Lapidus A."/>
            <person name="Lindquist E.A."/>
            <person name="Lipzen A.M."/>
            <person name="Meier-Kolthoff J.P."/>
            <person name="Ohm R.A."/>
            <person name="Otillar R.P."/>
            <person name="Pangilinan J.L."/>
            <person name="Peng Y."/>
            <person name="Rokas A."/>
            <person name="Rosa C.A."/>
            <person name="Scheuner C."/>
            <person name="Sibirny A.A."/>
            <person name="Slot J.C."/>
            <person name="Stielow J.B."/>
            <person name="Sun H."/>
            <person name="Kurtzman C.P."/>
            <person name="Blackwell M."/>
            <person name="Grigoriev I.V."/>
            <person name="Jeffries T.W."/>
        </authorList>
    </citation>
    <scope>NUCLEOTIDE SEQUENCE [LARGE SCALE GENOMIC DNA]</scope>
    <source>
        <strain evidence="9">ATCC 58044 / CBS 1984 / NCYC 433 / NRRL Y-366-8</strain>
    </source>
</reference>
<sequence length="189" mass="21803">MFYNIKEVEAQGSKFTGVHSMQIKDLLQSLVDDGLVNAEKCGVTTLYWCFEYDKHKKMKILVEKSAEKLGVVNNDIKKITEKIEIEKAKRTKGNSQEMLKQIDSLRKQKQSLAEKMSSSAFDMDRVDSIKKELQDEISNGEICTDNIESLIYYFQKNNGINRGVFKQELNIPEEFKDFPNLDEVFAKLT</sequence>
<dbReference type="Proteomes" id="UP000094112">
    <property type="component" value="Unassembled WGS sequence"/>
</dbReference>
<evidence type="ECO:0000313" key="9">
    <source>
        <dbReference type="Proteomes" id="UP000094112"/>
    </source>
</evidence>
<evidence type="ECO:0000259" key="7">
    <source>
        <dbReference type="Pfam" id="PF03962"/>
    </source>
</evidence>
<comment type="subcellular location">
    <subcellularLocation>
        <location evidence="1 5">Nucleus</location>
    </subcellularLocation>
</comment>
<keyword evidence="9" id="KW-1185">Reference proteome</keyword>
<dbReference type="InterPro" id="IPR040453">
    <property type="entry name" value="Mnd1_HTH"/>
</dbReference>
<evidence type="ECO:0000256" key="5">
    <source>
        <dbReference type="PIRNR" id="PIRNR026991"/>
    </source>
</evidence>
<accession>A0A1E3P9I7</accession>
<keyword evidence="3 6" id="KW-0175">Coiled coil</keyword>